<dbReference type="GO" id="GO:0004519">
    <property type="term" value="F:endonuclease activity"/>
    <property type="evidence" value="ECO:0007669"/>
    <property type="project" value="UniProtKB-KW"/>
</dbReference>
<dbReference type="InterPro" id="IPR041679">
    <property type="entry name" value="DNA2/NAM7-like_C"/>
</dbReference>
<dbReference type="InterPro" id="IPR027417">
    <property type="entry name" value="P-loop_NTPase"/>
</dbReference>
<evidence type="ECO:0000256" key="5">
    <source>
        <dbReference type="SAM" id="MobiDB-lite"/>
    </source>
</evidence>
<sequence>MESDWGRDWDDLSDSRADATEEATREDGMRDFDDFQRDAADDAETTTVDATNDVAESEDAGDDANAHPKSSSKNFKKRSRESLARAFNARSLVDGFAPLATPRNAHRSRSSFDDLTEGEDDGNDEDDARTRDLERGIPSRRKEKRRTRGGAARAFARRALRWDAKALRLDSRKLAGERELLEARSTYANVNAWYDACEELAYEEARATMSKAAAGASESNAFRVVAERGRDVADGLVELTVRVVRGEKDVQEEWRRPWTALMVYREGGRVVTTALVAASREATMSSVPLWVRASDFPKSSTTSFDLKIVPLDSLLVHQRMVCACYLRPKVAFAHQLIGHKRATHVKFYDSEDEDNTPLMDASVQGGDDAERCDDDDLNASQRRAMQRFLNASHSNALQMVQGPPGCGKTRFVVALLRRLMRDDQRVLVCAPSNKAVCVAMELYLSTCGLVHDDRCALLGVEDALRDASSIQGAGGVLDYFVYRRCGVIALPLESALQALGKRRDDNDALKTVRARARTTRERLQVVAPDFIKGDIARGLRALESVSGTASETLELGKEVMSAISCGSDRGDRVEDFVREALHRARLVFCTLASSGQSLCQSMEPPDVLLVDEAAQALEPEIAIPFLRLPRKVLLVGDPAQLPATMCSELARRLGHARSLMERLMSLDDSAANLLDTQYRMHPRISSWPSARYYSGRVMDAEHVIEREQPLDFPRWLPPYVFVDVKRGVEYGGRGMSKRNDAEAEAVCDAIQAIRRGSTFSIVVITFYSAQVRKIRAALAARGLRGFDVHSVDSFQGSEADVVVCSAVRSNTKARVGFLSDSRRLNVALTRAKHSLVFLASSDTLSRCDVDDLRSLVEDAREKDSWVTEEDFRRNFSTD</sequence>
<protein>
    <submittedName>
        <fullName evidence="8">tRNA-splicing endonuclease positive effector</fullName>
    </submittedName>
</protein>
<keyword evidence="4" id="KW-0067">ATP-binding</keyword>
<dbReference type="PANTHER" id="PTHR10887:SF495">
    <property type="entry name" value="HELICASE SENATAXIN ISOFORM X1-RELATED"/>
    <property type="match status" value="1"/>
</dbReference>
<keyword evidence="2" id="KW-0378">Hydrolase</keyword>
<organism evidence="8">
    <name type="scientific">Ostreococcus tauri</name>
    <name type="common">Marine green alga</name>
    <dbReference type="NCBI Taxonomy" id="70448"/>
    <lineage>
        <taxon>Eukaryota</taxon>
        <taxon>Viridiplantae</taxon>
        <taxon>Chlorophyta</taxon>
        <taxon>Mamiellophyceae</taxon>
        <taxon>Mamiellales</taxon>
        <taxon>Bathycoccaceae</taxon>
        <taxon>Ostreococcus</taxon>
    </lineage>
</organism>
<keyword evidence="1" id="KW-0547">Nucleotide-binding</keyword>
<feature type="compositionally biased region" description="Basic and acidic residues" evidence="5">
    <location>
        <begin position="128"/>
        <end position="137"/>
    </location>
</feature>
<proteinExistence type="predicted"/>
<dbReference type="AlphaFoldDB" id="A0A1Y5IGW6"/>
<evidence type="ECO:0000259" key="6">
    <source>
        <dbReference type="Pfam" id="PF13086"/>
    </source>
</evidence>
<feature type="domain" description="DNA2/NAM7 helicase helicase" evidence="6">
    <location>
        <begin position="377"/>
        <end position="648"/>
    </location>
</feature>
<dbReference type="GO" id="GO:0005524">
    <property type="term" value="F:ATP binding"/>
    <property type="evidence" value="ECO:0007669"/>
    <property type="project" value="UniProtKB-KW"/>
</dbReference>
<dbReference type="GO" id="GO:0016787">
    <property type="term" value="F:hydrolase activity"/>
    <property type="evidence" value="ECO:0007669"/>
    <property type="project" value="UniProtKB-KW"/>
</dbReference>
<feature type="compositionally biased region" description="Basic residues" evidence="5">
    <location>
        <begin position="138"/>
        <end position="148"/>
    </location>
</feature>
<gene>
    <name evidence="8" type="ORF">BE221DRAFT_11195</name>
</gene>
<dbReference type="InterPro" id="IPR041677">
    <property type="entry name" value="DNA2/NAM7_AAA_11"/>
</dbReference>
<dbReference type="GO" id="GO:0005694">
    <property type="term" value="C:chromosome"/>
    <property type="evidence" value="ECO:0007669"/>
    <property type="project" value="UniProtKB-ARBA"/>
</dbReference>
<dbReference type="SUPFAM" id="SSF52540">
    <property type="entry name" value="P-loop containing nucleoside triphosphate hydrolases"/>
    <property type="match status" value="1"/>
</dbReference>
<dbReference type="InterPro" id="IPR047187">
    <property type="entry name" value="SF1_C_Upf1"/>
</dbReference>
<evidence type="ECO:0000256" key="1">
    <source>
        <dbReference type="ARBA" id="ARBA00022741"/>
    </source>
</evidence>
<dbReference type="Proteomes" id="UP000195557">
    <property type="component" value="Unassembled WGS sequence"/>
</dbReference>
<reference evidence="8" key="1">
    <citation type="submission" date="2017-04" db="EMBL/GenBank/DDBJ databases">
        <title>Population genomics of picophytoplankton unveils novel chromosome hypervariability.</title>
        <authorList>
            <consortium name="DOE Joint Genome Institute"/>
            <person name="Blanc-Mathieu R."/>
            <person name="Krasovec M."/>
            <person name="Hebrard M."/>
            <person name="Yau S."/>
            <person name="Desgranges E."/>
            <person name="Martin J."/>
            <person name="Schackwitz W."/>
            <person name="Kuo A."/>
            <person name="Salin G."/>
            <person name="Donnadieu C."/>
            <person name="Desdevises Y."/>
            <person name="Sanchez-Ferandin S."/>
            <person name="Moreau H."/>
            <person name="Rivals E."/>
            <person name="Grigoriev I.V."/>
            <person name="Grimsley N."/>
            <person name="Eyre-Walker A."/>
            <person name="Piganeau G."/>
        </authorList>
    </citation>
    <scope>NUCLEOTIDE SEQUENCE [LARGE SCALE GENOMIC DNA]</scope>
    <source>
        <strain evidence="8">RCC 1115</strain>
    </source>
</reference>
<name>A0A1Y5IGW6_OSTTA</name>
<dbReference type="eggNOG" id="KOG1801">
    <property type="taxonomic scope" value="Eukaryota"/>
</dbReference>
<dbReference type="CDD" id="cd18808">
    <property type="entry name" value="SF1_C_Upf1"/>
    <property type="match status" value="1"/>
</dbReference>
<feature type="compositionally biased region" description="Acidic residues" evidence="5">
    <location>
        <begin position="114"/>
        <end position="127"/>
    </location>
</feature>
<keyword evidence="8" id="KW-0255">Endonuclease</keyword>
<dbReference type="FunFam" id="3.40.50.300:FF:000326">
    <property type="entry name" value="P-loop containing nucleoside triphosphate hydrolase"/>
    <property type="match status" value="1"/>
</dbReference>
<feature type="compositionally biased region" description="Basic and acidic residues" evidence="5">
    <location>
        <begin position="1"/>
        <end position="40"/>
    </location>
</feature>
<dbReference type="InterPro" id="IPR045055">
    <property type="entry name" value="DNA2/NAM7-like"/>
</dbReference>
<dbReference type="EMBL" id="KZ155784">
    <property type="protein sequence ID" value="OUS46342.1"/>
    <property type="molecule type" value="Genomic_DNA"/>
</dbReference>
<evidence type="ECO:0000256" key="2">
    <source>
        <dbReference type="ARBA" id="ARBA00022801"/>
    </source>
</evidence>
<feature type="domain" description="DNA2/NAM7 helicase-like C-terminal" evidence="7">
    <location>
        <begin position="656"/>
        <end position="841"/>
    </location>
</feature>
<dbReference type="GO" id="GO:0004386">
    <property type="term" value="F:helicase activity"/>
    <property type="evidence" value="ECO:0007669"/>
    <property type="project" value="UniProtKB-KW"/>
</dbReference>
<dbReference type="Gene3D" id="3.40.50.300">
    <property type="entry name" value="P-loop containing nucleotide triphosphate hydrolases"/>
    <property type="match status" value="2"/>
</dbReference>
<evidence type="ECO:0000259" key="7">
    <source>
        <dbReference type="Pfam" id="PF13087"/>
    </source>
</evidence>
<feature type="region of interest" description="Disordered" evidence="5">
    <location>
        <begin position="1"/>
        <end position="80"/>
    </location>
</feature>
<feature type="compositionally biased region" description="Low complexity" evidence="5">
    <location>
        <begin position="45"/>
        <end position="54"/>
    </location>
</feature>
<feature type="region of interest" description="Disordered" evidence="5">
    <location>
        <begin position="101"/>
        <end position="150"/>
    </location>
</feature>
<dbReference type="Pfam" id="PF13086">
    <property type="entry name" value="AAA_11"/>
    <property type="match status" value="1"/>
</dbReference>
<accession>A0A1Y5IGW6</accession>
<keyword evidence="8" id="KW-0540">Nuclease</keyword>
<evidence type="ECO:0000256" key="4">
    <source>
        <dbReference type="ARBA" id="ARBA00022840"/>
    </source>
</evidence>
<evidence type="ECO:0000313" key="8">
    <source>
        <dbReference type="EMBL" id="OUS46342.1"/>
    </source>
</evidence>
<evidence type="ECO:0000256" key="3">
    <source>
        <dbReference type="ARBA" id="ARBA00022806"/>
    </source>
</evidence>
<dbReference type="PANTHER" id="PTHR10887">
    <property type="entry name" value="DNA2/NAM7 HELICASE FAMILY"/>
    <property type="match status" value="1"/>
</dbReference>
<keyword evidence="3" id="KW-0347">Helicase</keyword>
<dbReference type="Pfam" id="PF13087">
    <property type="entry name" value="AAA_12"/>
    <property type="match status" value="1"/>
</dbReference>